<protein>
    <recommendedName>
        <fullName evidence="3">DUF4145 domain-containing protein</fullName>
    </recommendedName>
</protein>
<gene>
    <name evidence="1" type="ORF">JM658_16885</name>
</gene>
<organism evidence="1 2">
    <name type="scientific">Joostella atrarenae</name>
    <dbReference type="NCBI Taxonomy" id="679257"/>
    <lineage>
        <taxon>Bacteria</taxon>
        <taxon>Pseudomonadati</taxon>
        <taxon>Bacteroidota</taxon>
        <taxon>Flavobacteriia</taxon>
        <taxon>Flavobacteriales</taxon>
        <taxon>Flavobacteriaceae</taxon>
        <taxon>Joostella</taxon>
    </lineage>
</organism>
<dbReference type="Proteomes" id="UP000829517">
    <property type="component" value="Unassembled WGS sequence"/>
</dbReference>
<dbReference type="RefSeq" id="WP_236961064.1">
    <property type="nucleotide sequence ID" value="NZ_JAETXX010000032.1"/>
</dbReference>
<evidence type="ECO:0008006" key="3">
    <source>
        <dbReference type="Google" id="ProtNLM"/>
    </source>
</evidence>
<comment type="caution">
    <text evidence="1">The sequence shown here is derived from an EMBL/GenBank/DDBJ whole genome shotgun (WGS) entry which is preliminary data.</text>
</comment>
<evidence type="ECO:0000313" key="1">
    <source>
        <dbReference type="EMBL" id="MCF8716500.1"/>
    </source>
</evidence>
<name>A0ABS9J7U5_9FLAO</name>
<evidence type="ECO:0000313" key="2">
    <source>
        <dbReference type="Proteomes" id="UP000829517"/>
    </source>
</evidence>
<proteinExistence type="predicted"/>
<keyword evidence="2" id="KW-1185">Reference proteome</keyword>
<dbReference type="EMBL" id="JAETXX010000032">
    <property type="protein sequence ID" value="MCF8716500.1"/>
    <property type="molecule type" value="Genomic_DNA"/>
</dbReference>
<accession>A0ABS9J7U5</accession>
<reference evidence="1 2" key="1">
    <citation type="submission" date="2021-01" db="EMBL/GenBank/DDBJ databases">
        <title>Genome sequencing of Joostella atrarenae M1-2 (= KCTC 23194).</title>
        <authorList>
            <person name="Zakaria M.R."/>
            <person name="Lam M.Q."/>
            <person name="Chong C.S."/>
        </authorList>
    </citation>
    <scope>NUCLEOTIDE SEQUENCE [LARGE SCALE GENOMIC DNA]</scope>
    <source>
        <strain evidence="1 2">M1-2</strain>
    </source>
</reference>
<sequence>MELDERSKIKVDVPDKNLMMFKVRYRIEQELRRIWIKNIDNIENRKKPLTIIIRELTDNQIIDKQLYYILREVLSICNYAIHGENVSQSQVDFVEKNAEEIINYLSRME</sequence>